<keyword evidence="3" id="KW-1185">Reference proteome</keyword>
<sequence length="122" mass="14381">MYSLDHKDVYLFYVSNISQWVFFDEIIASRIKEIKITDYVESIIDQMKINLTKYEIKATPRKIEGCNQPVSPIKGPVIEAYKHYHVYQKQVRNVSAAIMQQQICVFVQRISFVSRVLQNAYQ</sequence>
<dbReference type="AlphaFoldDB" id="A0AA86PSP5"/>
<evidence type="ECO:0000313" key="1">
    <source>
        <dbReference type="EMBL" id="CAI9944061.1"/>
    </source>
</evidence>
<dbReference type="Proteomes" id="UP001642409">
    <property type="component" value="Unassembled WGS sequence"/>
</dbReference>
<accession>A0AA86PSP5</accession>
<reference evidence="1" key="1">
    <citation type="submission" date="2023-06" db="EMBL/GenBank/DDBJ databases">
        <authorList>
            <person name="Kurt Z."/>
        </authorList>
    </citation>
    <scope>NUCLEOTIDE SEQUENCE</scope>
</reference>
<evidence type="ECO:0000313" key="2">
    <source>
        <dbReference type="EMBL" id="CAL6019461.1"/>
    </source>
</evidence>
<organism evidence="1">
    <name type="scientific">Hexamita inflata</name>
    <dbReference type="NCBI Taxonomy" id="28002"/>
    <lineage>
        <taxon>Eukaryota</taxon>
        <taxon>Metamonada</taxon>
        <taxon>Diplomonadida</taxon>
        <taxon>Hexamitidae</taxon>
        <taxon>Hexamitinae</taxon>
        <taxon>Hexamita</taxon>
    </lineage>
</organism>
<reference evidence="2 3" key="2">
    <citation type="submission" date="2024-07" db="EMBL/GenBank/DDBJ databases">
        <authorList>
            <person name="Akdeniz Z."/>
        </authorList>
    </citation>
    <scope>NUCLEOTIDE SEQUENCE [LARGE SCALE GENOMIC DNA]</scope>
</reference>
<evidence type="ECO:0000313" key="3">
    <source>
        <dbReference type="Proteomes" id="UP001642409"/>
    </source>
</evidence>
<dbReference type="EMBL" id="CAXDID020000083">
    <property type="protein sequence ID" value="CAL6019461.1"/>
    <property type="molecule type" value="Genomic_DNA"/>
</dbReference>
<protein>
    <submittedName>
        <fullName evidence="2">Hypothetical_protein</fullName>
    </submittedName>
</protein>
<proteinExistence type="predicted"/>
<gene>
    <name evidence="2" type="ORF">HINF_LOCUS26958</name>
    <name evidence="1" type="ORF">HINF_LOCUS31706</name>
</gene>
<dbReference type="EMBL" id="CATOUU010000721">
    <property type="protein sequence ID" value="CAI9944061.1"/>
    <property type="molecule type" value="Genomic_DNA"/>
</dbReference>
<comment type="caution">
    <text evidence="1">The sequence shown here is derived from an EMBL/GenBank/DDBJ whole genome shotgun (WGS) entry which is preliminary data.</text>
</comment>
<name>A0AA86PSP5_9EUKA</name>